<keyword evidence="7 17" id="KW-0235">DNA replication</keyword>
<feature type="compositionally biased region" description="Low complexity" evidence="18">
    <location>
        <begin position="309"/>
        <end position="320"/>
    </location>
</feature>
<dbReference type="InterPro" id="IPR043502">
    <property type="entry name" value="DNA/RNA_pol_sf"/>
</dbReference>
<dbReference type="Gene3D" id="1.20.1060.10">
    <property type="entry name" value="Taq DNA Polymerase, Chain T, domain 4"/>
    <property type="match status" value="1"/>
</dbReference>
<dbReference type="NCBIfam" id="TIGR00593">
    <property type="entry name" value="pola"/>
    <property type="match status" value="1"/>
</dbReference>
<dbReference type="Pfam" id="PF01612">
    <property type="entry name" value="DNA_pol_A_exo1"/>
    <property type="match status" value="1"/>
</dbReference>
<evidence type="ECO:0000256" key="10">
    <source>
        <dbReference type="ARBA" id="ARBA00022801"/>
    </source>
</evidence>
<dbReference type="SMART" id="SM00279">
    <property type="entry name" value="HhH2"/>
    <property type="match status" value="1"/>
</dbReference>
<evidence type="ECO:0000256" key="6">
    <source>
        <dbReference type="ARBA" id="ARBA00022695"/>
    </source>
</evidence>
<dbReference type="PROSITE" id="PS00447">
    <property type="entry name" value="DNA_POLYMERASE_A"/>
    <property type="match status" value="1"/>
</dbReference>
<dbReference type="EMBL" id="JAVKPH010000005">
    <property type="protein sequence ID" value="MDR5652172.1"/>
    <property type="molecule type" value="Genomic_DNA"/>
</dbReference>
<dbReference type="Pfam" id="PF01367">
    <property type="entry name" value="5_3_exonuc"/>
    <property type="match status" value="1"/>
</dbReference>
<keyword evidence="6 17" id="KW-0548">Nucleotidyltransferase</keyword>
<evidence type="ECO:0000256" key="5">
    <source>
        <dbReference type="ARBA" id="ARBA00022679"/>
    </source>
</evidence>
<dbReference type="Pfam" id="PF02739">
    <property type="entry name" value="5_3_exonuc_N"/>
    <property type="match status" value="1"/>
</dbReference>
<evidence type="ECO:0000256" key="18">
    <source>
        <dbReference type="SAM" id="MobiDB-lite"/>
    </source>
</evidence>
<dbReference type="InterPro" id="IPR002562">
    <property type="entry name" value="3'-5'_exonuclease_dom"/>
</dbReference>
<keyword evidence="12 17" id="KW-0239">DNA-directed DNA polymerase</keyword>
<dbReference type="InterPro" id="IPR018320">
    <property type="entry name" value="DNA_polymerase_1"/>
</dbReference>
<keyword evidence="11 17" id="KW-0269">Exonuclease</keyword>
<evidence type="ECO:0000256" key="3">
    <source>
        <dbReference type="ARBA" id="ARBA00012417"/>
    </source>
</evidence>
<keyword evidence="14 17" id="KW-0234">DNA repair</keyword>
<dbReference type="Gene3D" id="3.30.70.370">
    <property type="match status" value="1"/>
</dbReference>
<evidence type="ECO:0000256" key="11">
    <source>
        <dbReference type="ARBA" id="ARBA00022839"/>
    </source>
</evidence>
<evidence type="ECO:0000259" key="21">
    <source>
        <dbReference type="SMART" id="SM00482"/>
    </source>
</evidence>
<comment type="subunit">
    <text evidence="2">Single-chain monomer with multiple functions.</text>
</comment>
<evidence type="ECO:0000256" key="15">
    <source>
        <dbReference type="ARBA" id="ARBA00049244"/>
    </source>
</evidence>
<dbReference type="SUPFAM" id="SSF47807">
    <property type="entry name" value="5' to 3' exonuclease, C-terminal subdomain"/>
    <property type="match status" value="1"/>
</dbReference>
<evidence type="ECO:0000256" key="17">
    <source>
        <dbReference type="RuleBase" id="RU004460"/>
    </source>
</evidence>
<comment type="similarity">
    <text evidence="1 17">Belongs to the DNA polymerase type-A family.</text>
</comment>
<keyword evidence="9 17" id="KW-0227">DNA damage</keyword>
<sequence length="945" mass="101989">MGFGKGDHLHLIDGSAYIFRAYHALPPLTRKSDGLPIGAVAGFCNMIARYVDGNGTSSDAPTHVAVIFDHSSKTFRNDLYPLYKANRPELPEDLRPQFPLTREASRAFNLATIEVEDFEADDIIATLAHQARDAGGRVTIISSDKDLMQLVGGGVEMLDPMKNRRIGPDEVAEKFGVAPDRVVDVQALSGDSVDNIPGAPGIGVKTAALLIQEYGDLDTLLARAGEIKQPKRRQVLLDHAAQILISRDLVRLREDAPLPMGLGDLEVRAPEPAVLLDFLTRMEFRTLSKRVAGKLGVEPPAIPEPPAAPATAGAPAPAAEPEAQVPFDHAAYACITDAATLADWVAEIADKGWVAIDTETTSLDEMRAELVGISLCVEPGRAAYIPVGHVTGGGDLFGATAPAEGQMPLAEVLAMLKPVLEDPAVLKIGQNMKYDAKIFARHGIRVAPVDDTMLMSYAMHAGLHGHGMDTLCEQYLGHIPIPIKTLLGSGKAQVTFDRVAVCDAVKYAAEDADVTLRLWRRFKPQLHRAHVTTVYETLERPLVPVLAAMEMAGILVDRDTLSRMSNAFAQKLAGLEDEIHTIAGEKFNVGSPKQLGEILFDRIGVPGGERGKTGAYATGADVLEDITTMEDSQPQAALLAARVLDWRQIAKLKSTYTDALQQAINPETGRVHTSYSIAGANTGRLASTDPNLQNIPIRTEEGRRIREAFVAPPGRVLLSLDYSQIELRILAHIAGIPALKQAFRDGLDIHAMTASEMFNVPLDQMTPDIRRQAKAINFGVIYGISGFGLARNLRIPRAEAQGFIDRYFERFPGIREYMDETIAFAKANGHVRTLFGRRIHTPEINAKGPGAGFARRAAINAPIQGTAADIIRRAMVRMPAALDGLPVSMLLQVHDELLFEVDAGAVDETIARARAVMEGAADPAVALDVSLVVEAGQGPNWSAAH</sequence>
<dbReference type="Gene3D" id="3.40.50.1010">
    <property type="entry name" value="5'-nuclease"/>
    <property type="match status" value="1"/>
</dbReference>
<evidence type="ECO:0000256" key="16">
    <source>
        <dbReference type="NCBIfam" id="TIGR00593"/>
    </source>
</evidence>
<dbReference type="Proteomes" id="UP001247754">
    <property type="component" value="Unassembled WGS sequence"/>
</dbReference>
<proteinExistence type="inferred from homology"/>
<dbReference type="SMART" id="SM00474">
    <property type="entry name" value="35EXOc"/>
    <property type="match status" value="1"/>
</dbReference>
<evidence type="ECO:0000256" key="14">
    <source>
        <dbReference type="ARBA" id="ARBA00023204"/>
    </source>
</evidence>
<dbReference type="SUPFAM" id="SSF88723">
    <property type="entry name" value="PIN domain-like"/>
    <property type="match status" value="1"/>
</dbReference>
<feature type="domain" description="DNA-directed DNA polymerase family A palm" evidence="21">
    <location>
        <begin position="702"/>
        <end position="905"/>
    </location>
</feature>
<dbReference type="PRINTS" id="PR00868">
    <property type="entry name" value="DNAPOLI"/>
</dbReference>
<comment type="catalytic activity">
    <reaction evidence="15 17">
        <text>DNA(n) + a 2'-deoxyribonucleoside 5'-triphosphate = DNA(n+1) + diphosphate</text>
        <dbReference type="Rhea" id="RHEA:22508"/>
        <dbReference type="Rhea" id="RHEA-COMP:17339"/>
        <dbReference type="Rhea" id="RHEA-COMP:17340"/>
        <dbReference type="ChEBI" id="CHEBI:33019"/>
        <dbReference type="ChEBI" id="CHEBI:61560"/>
        <dbReference type="ChEBI" id="CHEBI:173112"/>
        <dbReference type="EC" id="2.7.7.7"/>
    </reaction>
</comment>
<feature type="domain" description="3'-5' exonuclease" evidence="19">
    <location>
        <begin position="332"/>
        <end position="527"/>
    </location>
</feature>
<dbReference type="InterPro" id="IPR019760">
    <property type="entry name" value="DNA-dir_DNA_pol_A_CS"/>
</dbReference>
<evidence type="ECO:0000256" key="9">
    <source>
        <dbReference type="ARBA" id="ARBA00022763"/>
    </source>
</evidence>
<dbReference type="CDD" id="cd09898">
    <property type="entry name" value="H3TH_53EXO"/>
    <property type="match status" value="1"/>
</dbReference>
<keyword evidence="10 17" id="KW-0378">Hydrolase</keyword>
<dbReference type="SMART" id="SM00482">
    <property type="entry name" value="POLAc"/>
    <property type="match status" value="1"/>
</dbReference>
<feature type="domain" description="5'-3' exonuclease" evidence="20">
    <location>
        <begin position="7"/>
        <end position="268"/>
    </location>
</feature>
<name>A0ABU1F6V8_9RHOB</name>
<protein>
    <recommendedName>
        <fullName evidence="4 16">DNA polymerase I</fullName>
        <ecNumber evidence="3 16">2.7.7.7</ecNumber>
    </recommendedName>
</protein>
<keyword evidence="5 17" id="KW-0808">Transferase</keyword>
<gene>
    <name evidence="17 22" type="primary">polA</name>
    <name evidence="22" type="ORF">RGD00_06140</name>
</gene>
<dbReference type="SMART" id="SM00475">
    <property type="entry name" value="53EXOc"/>
    <property type="match status" value="1"/>
</dbReference>
<dbReference type="Gene3D" id="3.30.420.10">
    <property type="entry name" value="Ribonuclease H-like superfamily/Ribonuclease H"/>
    <property type="match status" value="1"/>
</dbReference>
<dbReference type="Gene3D" id="1.10.150.20">
    <property type="entry name" value="5' to 3' exonuclease, C-terminal subdomain"/>
    <property type="match status" value="2"/>
</dbReference>
<dbReference type="GO" id="GO:0003887">
    <property type="term" value="F:DNA-directed DNA polymerase activity"/>
    <property type="evidence" value="ECO:0007669"/>
    <property type="project" value="UniProtKB-EC"/>
</dbReference>
<dbReference type="InterPro" id="IPR008918">
    <property type="entry name" value="HhH2"/>
</dbReference>
<evidence type="ECO:0000256" key="1">
    <source>
        <dbReference type="ARBA" id="ARBA00007705"/>
    </source>
</evidence>
<comment type="caution">
    <text evidence="22">The sequence shown here is derived from an EMBL/GenBank/DDBJ whole genome shotgun (WGS) entry which is preliminary data.</text>
</comment>
<evidence type="ECO:0000313" key="22">
    <source>
        <dbReference type="EMBL" id="MDR5652172.1"/>
    </source>
</evidence>
<dbReference type="InterPro" id="IPR001098">
    <property type="entry name" value="DNA-dir_DNA_pol_A_palm_dom"/>
</dbReference>
<evidence type="ECO:0000256" key="7">
    <source>
        <dbReference type="ARBA" id="ARBA00022705"/>
    </source>
</evidence>
<dbReference type="PANTHER" id="PTHR10133:SF27">
    <property type="entry name" value="DNA POLYMERASE NU"/>
    <property type="match status" value="1"/>
</dbReference>
<dbReference type="RefSeq" id="WP_310456422.1">
    <property type="nucleotide sequence ID" value="NZ_JAVKPH010000005.1"/>
</dbReference>
<evidence type="ECO:0000256" key="12">
    <source>
        <dbReference type="ARBA" id="ARBA00022932"/>
    </source>
</evidence>
<accession>A0ABU1F6V8</accession>
<dbReference type="InterPro" id="IPR002298">
    <property type="entry name" value="DNA_polymerase_A"/>
</dbReference>
<dbReference type="InterPro" id="IPR012337">
    <property type="entry name" value="RNaseH-like_sf"/>
</dbReference>
<organism evidence="22 23">
    <name type="scientific">Ruixingdingia sedimenti</name>
    <dbReference type="NCBI Taxonomy" id="3073604"/>
    <lineage>
        <taxon>Bacteria</taxon>
        <taxon>Pseudomonadati</taxon>
        <taxon>Pseudomonadota</taxon>
        <taxon>Alphaproteobacteria</taxon>
        <taxon>Rhodobacterales</taxon>
        <taxon>Paracoccaceae</taxon>
        <taxon>Ruixingdingia</taxon>
    </lineage>
</organism>
<feature type="region of interest" description="Disordered" evidence="18">
    <location>
        <begin position="296"/>
        <end position="320"/>
    </location>
</feature>
<dbReference type="Pfam" id="PF00476">
    <property type="entry name" value="DNA_pol_A"/>
    <property type="match status" value="1"/>
</dbReference>
<evidence type="ECO:0000256" key="13">
    <source>
        <dbReference type="ARBA" id="ARBA00023125"/>
    </source>
</evidence>
<dbReference type="NCBIfam" id="NF004397">
    <property type="entry name" value="PRK05755.1"/>
    <property type="match status" value="1"/>
</dbReference>
<evidence type="ECO:0000259" key="20">
    <source>
        <dbReference type="SMART" id="SM00475"/>
    </source>
</evidence>
<dbReference type="InterPro" id="IPR002421">
    <property type="entry name" value="5-3_exonuclease"/>
</dbReference>
<reference evidence="22 23" key="1">
    <citation type="submission" date="2023-09" db="EMBL/GenBank/DDBJ databases">
        <title>Xinfangfangia sedmenti sp. nov., isolated the sedment.</title>
        <authorList>
            <person name="Xu L."/>
        </authorList>
    </citation>
    <scope>NUCLEOTIDE SEQUENCE [LARGE SCALE GENOMIC DNA]</scope>
    <source>
        <strain evidence="22 23">LG-4</strain>
    </source>
</reference>
<dbReference type="CDD" id="cd06139">
    <property type="entry name" value="DNA_polA_I_Ecoli_like_exo"/>
    <property type="match status" value="1"/>
</dbReference>
<evidence type="ECO:0000313" key="23">
    <source>
        <dbReference type="Proteomes" id="UP001247754"/>
    </source>
</evidence>
<keyword evidence="8" id="KW-0540">Nuclease</keyword>
<dbReference type="CDD" id="cd09859">
    <property type="entry name" value="PIN_53EXO"/>
    <property type="match status" value="1"/>
</dbReference>
<dbReference type="SUPFAM" id="SSF53098">
    <property type="entry name" value="Ribonuclease H-like"/>
    <property type="match status" value="1"/>
</dbReference>
<dbReference type="InterPro" id="IPR020045">
    <property type="entry name" value="DNA_polI_H3TH"/>
</dbReference>
<evidence type="ECO:0000259" key="19">
    <source>
        <dbReference type="SMART" id="SM00474"/>
    </source>
</evidence>
<dbReference type="EC" id="2.7.7.7" evidence="3 16"/>
<dbReference type="InterPro" id="IPR036397">
    <property type="entry name" value="RNaseH_sf"/>
</dbReference>
<keyword evidence="13 17" id="KW-0238">DNA-binding</keyword>
<comment type="function">
    <text evidence="17">In addition to polymerase activity, this DNA polymerase exhibits 3'-5' and 5'-3' exonuclease activity.</text>
</comment>
<evidence type="ECO:0000256" key="4">
    <source>
        <dbReference type="ARBA" id="ARBA00020311"/>
    </source>
</evidence>
<dbReference type="PANTHER" id="PTHR10133">
    <property type="entry name" value="DNA POLYMERASE I"/>
    <property type="match status" value="1"/>
</dbReference>
<keyword evidence="23" id="KW-1185">Reference proteome</keyword>
<evidence type="ECO:0000256" key="2">
    <source>
        <dbReference type="ARBA" id="ARBA00011541"/>
    </source>
</evidence>
<dbReference type="SUPFAM" id="SSF56672">
    <property type="entry name" value="DNA/RNA polymerases"/>
    <property type="match status" value="1"/>
</dbReference>
<dbReference type="InterPro" id="IPR029060">
    <property type="entry name" value="PIN-like_dom_sf"/>
</dbReference>
<dbReference type="InterPro" id="IPR036279">
    <property type="entry name" value="5-3_exonuclease_C_sf"/>
</dbReference>
<dbReference type="CDD" id="cd08637">
    <property type="entry name" value="DNA_pol_A_pol_I_C"/>
    <property type="match status" value="1"/>
</dbReference>
<evidence type="ECO:0000256" key="8">
    <source>
        <dbReference type="ARBA" id="ARBA00022722"/>
    </source>
</evidence>
<dbReference type="InterPro" id="IPR020046">
    <property type="entry name" value="5-3_exonucl_a-hlix_arch_N"/>
</dbReference>